<protein>
    <submittedName>
        <fullName evidence="2">Uncharacterized protein</fullName>
    </submittedName>
</protein>
<dbReference type="OrthoDB" id="2550114at2759"/>
<organism evidence="2 3">
    <name type="scientific">Stachybotrys chlorohalonatus (strain IBT 40285)</name>
    <dbReference type="NCBI Taxonomy" id="1283841"/>
    <lineage>
        <taxon>Eukaryota</taxon>
        <taxon>Fungi</taxon>
        <taxon>Dikarya</taxon>
        <taxon>Ascomycota</taxon>
        <taxon>Pezizomycotina</taxon>
        <taxon>Sordariomycetes</taxon>
        <taxon>Hypocreomycetidae</taxon>
        <taxon>Hypocreales</taxon>
        <taxon>Stachybotryaceae</taxon>
        <taxon>Stachybotrys</taxon>
    </lineage>
</organism>
<accession>A0A084R2M3</accession>
<evidence type="ECO:0000313" key="2">
    <source>
        <dbReference type="EMBL" id="KFA70458.1"/>
    </source>
</evidence>
<dbReference type="PANTHER" id="PTHR39605">
    <property type="entry name" value="MAJOR FACILITATOR SUPERFAMILY (MFS) PROFILE DOMAIN-CONTAINING PROTEIN"/>
    <property type="match status" value="1"/>
</dbReference>
<feature type="transmembrane region" description="Helical" evidence="1">
    <location>
        <begin position="112"/>
        <end position="131"/>
    </location>
</feature>
<evidence type="ECO:0000313" key="3">
    <source>
        <dbReference type="Proteomes" id="UP000028524"/>
    </source>
</evidence>
<reference evidence="2 3" key="1">
    <citation type="journal article" date="2014" name="BMC Genomics">
        <title>Comparative genome sequencing reveals chemotype-specific gene clusters in the toxigenic black mold Stachybotrys.</title>
        <authorList>
            <person name="Semeiks J."/>
            <person name="Borek D."/>
            <person name="Otwinowski Z."/>
            <person name="Grishin N.V."/>
        </authorList>
    </citation>
    <scope>NUCLEOTIDE SEQUENCE [LARGE SCALE GENOMIC DNA]</scope>
    <source>
        <strain evidence="2 3">IBT 40285</strain>
    </source>
</reference>
<proteinExistence type="predicted"/>
<keyword evidence="1" id="KW-1133">Transmembrane helix</keyword>
<sequence>MDAVASYSFANLAWLGGQAVPLIIWPSFIGSLLRSETESTSGELPAPSSEPSLLQWMREWANLEGIVKVLETYFARSLGLALLSLGLVVMLLSGVIPLTSAADDPATGISPYANAALTISMLHHASAGFYCYTRYSWTGQTGFLLGCLGSSVLATLAMYCVMFAGDGAMTSRYHKFDQSTSGFPFKNSQSYRAKKKAL</sequence>
<dbReference type="AlphaFoldDB" id="A0A084R2M3"/>
<dbReference type="HOGENOM" id="CLU_103432_0_0_1"/>
<feature type="transmembrane region" description="Helical" evidence="1">
    <location>
        <begin position="143"/>
        <end position="165"/>
    </location>
</feature>
<dbReference type="Proteomes" id="UP000028524">
    <property type="component" value="Unassembled WGS sequence"/>
</dbReference>
<feature type="transmembrane region" description="Helical" evidence="1">
    <location>
        <begin position="78"/>
        <end position="100"/>
    </location>
</feature>
<keyword evidence="1" id="KW-0472">Membrane</keyword>
<name>A0A084R2M3_STAC4</name>
<dbReference type="OMA" id="AFYGYAM"/>
<feature type="transmembrane region" description="Helical" evidence="1">
    <location>
        <begin position="12"/>
        <end position="33"/>
    </location>
</feature>
<dbReference type="EMBL" id="KL659196">
    <property type="protein sequence ID" value="KFA70458.1"/>
    <property type="molecule type" value="Genomic_DNA"/>
</dbReference>
<keyword evidence="1" id="KW-0812">Transmembrane</keyword>
<evidence type="ECO:0000256" key="1">
    <source>
        <dbReference type="SAM" id="Phobius"/>
    </source>
</evidence>
<dbReference type="InParanoid" id="A0A084R2M3"/>
<keyword evidence="3" id="KW-1185">Reference proteome</keyword>
<dbReference type="STRING" id="1283841.A0A084R2M3"/>
<dbReference type="PANTHER" id="PTHR39605:SF1">
    <property type="entry name" value="MAJOR FACILITATOR SUPERFAMILY (MFS) PROFILE DOMAIN-CONTAINING PROTEIN"/>
    <property type="match status" value="1"/>
</dbReference>
<gene>
    <name evidence="2" type="ORF">S40285_00585</name>
</gene>